<dbReference type="InterPro" id="IPR037919">
    <property type="entry name" value="OGT"/>
</dbReference>
<dbReference type="InterPro" id="IPR011990">
    <property type="entry name" value="TPR-like_helical_dom_sf"/>
</dbReference>
<dbReference type="PANTHER" id="PTHR44366">
    <property type="entry name" value="UDP-N-ACETYLGLUCOSAMINE--PEPTIDE N-ACETYLGLUCOSAMINYLTRANSFERASE 110 KDA SUBUNIT"/>
    <property type="match status" value="1"/>
</dbReference>
<proteinExistence type="predicted"/>
<reference evidence="2" key="1">
    <citation type="journal article" date="2015" name="ISME J.">
        <title>Draft Genome Sequence of Streptomyces incarnatus NRRL8089, which Produces the Nucleoside Antibiotic Sinefungin.</title>
        <authorList>
            <person name="Oshima K."/>
            <person name="Hattori M."/>
            <person name="Shimizu H."/>
            <person name="Fukuda K."/>
            <person name="Nemoto M."/>
            <person name="Inagaki K."/>
            <person name="Tamura T."/>
        </authorList>
    </citation>
    <scope>NUCLEOTIDE SEQUENCE</scope>
    <source>
        <strain evidence="2">FACHB-1277</strain>
    </source>
</reference>
<feature type="repeat" description="TPR" evidence="1">
    <location>
        <begin position="209"/>
        <end position="242"/>
    </location>
</feature>
<keyword evidence="3" id="KW-1185">Reference proteome</keyword>
<reference evidence="2" key="2">
    <citation type="submission" date="2020-08" db="EMBL/GenBank/DDBJ databases">
        <authorList>
            <person name="Chen M."/>
            <person name="Teng W."/>
            <person name="Zhao L."/>
            <person name="Hu C."/>
            <person name="Zhou Y."/>
            <person name="Han B."/>
            <person name="Song L."/>
            <person name="Shu W."/>
        </authorList>
    </citation>
    <scope>NUCLEOTIDE SEQUENCE</scope>
    <source>
        <strain evidence="2">FACHB-1277</strain>
    </source>
</reference>
<feature type="repeat" description="TPR" evidence="1">
    <location>
        <begin position="25"/>
        <end position="58"/>
    </location>
</feature>
<dbReference type="GO" id="GO:0097363">
    <property type="term" value="F:protein O-acetylglucosaminyltransferase activity"/>
    <property type="evidence" value="ECO:0007669"/>
    <property type="project" value="TreeGrafter"/>
</dbReference>
<dbReference type="InterPro" id="IPR019734">
    <property type="entry name" value="TPR_rpt"/>
</dbReference>
<dbReference type="PANTHER" id="PTHR44366:SF1">
    <property type="entry name" value="UDP-N-ACETYLGLUCOSAMINE--PEPTIDE N-ACETYLGLUCOSAMINYLTRANSFERASE 110 KDA SUBUNIT"/>
    <property type="match status" value="1"/>
</dbReference>
<dbReference type="Pfam" id="PF13414">
    <property type="entry name" value="TPR_11"/>
    <property type="match status" value="1"/>
</dbReference>
<dbReference type="AlphaFoldDB" id="A0A926UUI3"/>
<sequence>MNDTSQIMEAIANFSRTIEMEPQSLEAHLGLGNAYQQMGWDELAITHLQKALEIAPEQFLAEDHCRLGDRFKQRGKVAEAIACYEQAIMVNPDLVIGWRSLVQIQIQTNSSLDIILQTYARANQHSEAIWQARDYNNLGVLWLRQAELSAVQDQGAMPQAISCFQKAIAIDPTYADAHCNLGSAFLRQDQVKDAVLAYKEAIDIDPQFAQAYFNLGIVFSNTGNIDEAIACLESAIALDPTSIQAREYLSQLLITSHTK</sequence>
<comment type="caution">
    <text evidence="2">The sequence shown here is derived from an EMBL/GenBank/DDBJ whole genome shotgun (WGS) entry which is preliminary data.</text>
</comment>
<dbReference type="SUPFAM" id="SSF48452">
    <property type="entry name" value="TPR-like"/>
    <property type="match status" value="1"/>
</dbReference>
<dbReference type="Proteomes" id="UP000631421">
    <property type="component" value="Unassembled WGS sequence"/>
</dbReference>
<dbReference type="Pfam" id="PF00515">
    <property type="entry name" value="TPR_1"/>
    <property type="match status" value="1"/>
</dbReference>
<protein>
    <submittedName>
        <fullName evidence="2">Tetratricopeptide repeat protein</fullName>
    </submittedName>
</protein>
<evidence type="ECO:0000313" key="2">
    <source>
        <dbReference type="EMBL" id="MBD2150958.1"/>
    </source>
</evidence>
<organism evidence="2 3">
    <name type="scientific">Pseudanabaena cinerea FACHB-1277</name>
    <dbReference type="NCBI Taxonomy" id="2949581"/>
    <lineage>
        <taxon>Bacteria</taxon>
        <taxon>Bacillati</taxon>
        <taxon>Cyanobacteriota</taxon>
        <taxon>Cyanophyceae</taxon>
        <taxon>Pseudanabaenales</taxon>
        <taxon>Pseudanabaenaceae</taxon>
        <taxon>Pseudanabaena</taxon>
        <taxon>Pseudanabaena cinerea</taxon>
    </lineage>
</organism>
<dbReference type="PROSITE" id="PS50293">
    <property type="entry name" value="TPR_REGION"/>
    <property type="match status" value="2"/>
</dbReference>
<feature type="repeat" description="TPR" evidence="1">
    <location>
        <begin position="175"/>
        <end position="208"/>
    </location>
</feature>
<dbReference type="PROSITE" id="PS50005">
    <property type="entry name" value="TPR"/>
    <property type="match status" value="4"/>
</dbReference>
<keyword evidence="1" id="KW-0802">TPR repeat</keyword>
<evidence type="ECO:0000313" key="3">
    <source>
        <dbReference type="Proteomes" id="UP000631421"/>
    </source>
</evidence>
<dbReference type="RefSeq" id="WP_190351316.1">
    <property type="nucleotide sequence ID" value="NZ_JACJPY010000037.1"/>
</dbReference>
<dbReference type="GO" id="GO:0006493">
    <property type="term" value="P:protein O-linked glycosylation"/>
    <property type="evidence" value="ECO:0007669"/>
    <property type="project" value="InterPro"/>
</dbReference>
<feature type="repeat" description="TPR" evidence="1">
    <location>
        <begin position="61"/>
        <end position="94"/>
    </location>
</feature>
<dbReference type="Gene3D" id="1.25.40.10">
    <property type="entry name" value="Tetratricopeptide repeat domain"/>
    <property type="match status" value="4"/>
</dbReference>
<dbReference type="Pfam" id="PF13424">
    <property type="entry name" value="TPR_12"/>
    <property type="match status" value="1"/>
</dbReference>
<gene>
    <name evidence="2" type="ORF">H6F44_12635</name>
</gene>
<evidence type="ECO:0000256" key="1">
    <source>
        <dbReference type="PROSITE-ProRule" id="PRU00339"/>
    </source>
</evidence>
<dbReference type="EMBL" id="JACJPY010000037">
    <property type="protein sequence ID" value="MBD2150958.1"/>
    <property type="molecule type" value="Genomic_DNA"/>
</dbReference>
<name>A0A926UUI3_9CYAN</name>
<accession>A0A926UUI3</accession>
<dbReference type="SMART" id="SM00028">
    <property type="entry name" value="TPR"/>
    <property type="match status" value="5"/>
</dbReference>